<keyword evidence="3" id="KW-0694">RNA-binding</keyword>
<evidence type="ECO:0000256" key="3">
    <source>
        <dbReference type="PROSITE-ProRule" id="PRU00182"/>
    </source>
</evidence>
<dbReference type="GO" id="GO:0003723">
    <property type="term" value="F:RNA binding"/>
    <property type="evidence" value="ECO:0007669"/>
    <property type="project" value="UniProtKB-KW"/>
</dbReference>
<feature type="domain" description="RNA-binding S4" evidence="6">
    <location>
        <begin position="27"/>
        <end position="85"/>
    </location>
</feature>
<dbReference type="PROSITE" id="PS50889">
    <property type="entry name" value="S4"/>
    <property type="match status" value="1"/>
</dbReference>
<dbReference type="SUPFAM" id="SSF55120">
    <property type="entry name" value="Pseudouridine synthase"/>
    <property type="match status" value="1"/>
</dbReference>
<dbReference type="Proteomes" id="UP000184233">
    <property type="component" value="Unassembled WGS sequence"/>
</dbReference>
<dbReference type="EMBL" id="MKVH01000021">
    <property type="protein sequence ID" value="OJX57783.1"/>
    <property type="molecule type" value="Genomic_DNA"/>
</dbReference>
<dbReference type="InterPro" id="IPR020094">
    <property type="entry name" value="TruA/RsuA/RluB/E/F_N"/>
</dbReference>
<evidence type="ECO:0000259" key="6">
    <source>
        <dbReference type="SMART" id="SM00363"/>
    </source>
</evidence>
<evidence type="ECO:0000313" key="7">
    <source>
        <dbReference type="EMBL" id="OJX57783.1"/>
    </source>
</evidence>
<dbReference type="SMART" id="SM00363">
    <property type="entry name" value="S4"/>
    <property type="match status" value="1"/>
</dbReference>
<dbReference type="InterPro" id="IPR050343">
    <property type="entry name" value="RsuA_PseudoU_synthase"/>
</dbReference>
<dbReference type="InterPro" id="IPR002942">
    <property type="entry name" value="S4_RNA-bd"/>
</dbReference>
<evidence type="ECO:0000313" key="8">
    <source>
        <dbReference type="Proteomes" id="UP000184233"/>
    </source>
</evidence>
<dbReference type="InterPro" id="IPR018496">
    <property type="entry name" value="PsdUridine_synth_RsuA/RluB_CS"/>
</dbReference>
<dbReference type="InterPro" id="IPR000748">
    <property type="entry name" value="PsdUridine_synth_RsuA/RluB/E/F"/>
</dbReference>
<dbReference type="CDD" id="cd02870">
    <property type="entry name" value="PseudoU_synth_RsuA_like"/>
    <property type="match status" value="1"/>
</dbReference>
<organism evidence="7 8">
    <name type="scientific">Candidatus Kapaibacterium thiocyanatum</name>
    <dbReference type="NCBI Taxonomy" id="1895771"/>
    <lineage>
        <taxon>Bacteria</taxon>
        <taxon>Pseudomonadati</taxon>
        <taxon>Candidatus Kapaibacteriota</taxon>
        <taxon>Candidatus Kapaibacteriia</taxon>
        <taxon>Candidatus Kapaibacteriales</taxon>
        <taxon>Candidatus Kapaibacteriaceae</taxon>
        <taxon>Candidatus Kapaibacterium</taxon>
    </lineage>
</organism>
<dbReference type="PANTHER" id="PTHR47683">
    <property type="entry name" value="PSEUDOURIDINE SYNTHASE FAMILY PROTEIN-RELATED"/>
    <property type="match status" value="1"/>
</dbReference>
<dbReference type="Gene3D" id="3.30.70.580">
    <property type="entry name" value="Pseudouridine synthase I, catalytic domain, N-terminal subdomain"/>
    <property type="match status" value="1"/>
</dbReference>
<dbReference type="Gene3D" id="3.30.70.1560">
    <property type="entry name" value="Alpha-L RNA-binding motif"/>
    <property type="match status" value="1"/>
</dbReference>
<dbReference type="GO" id="GO:0000455">
    <property type="term" value="P:enzyme-directed rRNA pseudouridine synthesis"/>
    <property type="evidence" value="ECO:0007669"/>
    <property type="project" value="UniProtKB-ARBA"/>
</dbReference>
<comment type="caution">
    <text evidence="7">The sequence shown here is derived from an EMBL/GenBank/DDBJ whole genome shotgun (WGS) entry which is preliminary data.</text>
</comment>
<proteinExistence type="inferred from homology"/>
<sequence>MAKKQTAKQSGPRRTRAKEDVAPDVPVRLNRAIADAGVASRRHADELIRDGRVRVNGKVVTELGTKVGIHDIVDVNGEPITRYKHLTYVILNKPKDAITTSSDEKGRATVFDIVRIKQRLFTVGRLDRNTTGVLLLTNDGDLANRLMHPRYEIPRVYRARLDQPLRPEHARKIAHGIELEDGPTAPCEVVIDPDDHYNVMLQIHEGRNREVRRIFEAMGYEVKRLDRKSYAFLTTRGLNRGEYRHLTREEVEELKRLVKLA</sequence>
<dbReference type="EC" id="5.4.99.-" evidence="4"/>
<dbReference type="NCBIfam" id="TIGR00093">
    <property type="entry name" value="pseudouridine synthase"/>
    <property type="match status" value="1"/>
</dbReference>
<evidence type="ECO:0000256" key="4">
    <source>
        <dbReference type="RuleBase" id="RU003887"/>
    </source>
</evidence>
<dbReference type="SUPFAM" id="SSF55174">
    <property type="entry name" value="Alpha-L RNA-binding motif"/>
    <property type="match status" value="1"/>
</dbReference>
<evidence type="ECO:0000256" key="5">
    <source>
        <dbReference type="SAM" id="MobiDB-lite"/>
    </source>
</evidence>
<feature type="region of interest" description="Disordered" evidence="5">
    <location>
        <begin position="1"/>
        <end position="23"/>
    </location>
</feature>
<dbReference type="Gene3D" id="3.10.290.10">
    <property type="entry name" value="RNA-binding S4 domain"/>
    <property type="match status" value="1"/>
</dbReference>
<dbReference type="InterPro" id="IPR006145">
    <property type="entry name" value="PsdUridine_synth_RsuA/RluA"/>
</dbReference>
<dbReference type="InterPro" id="IPR036986">
    <property type="entry name" value="S4_RNA-bd_sf"/>
</dbReference>
<dbReference type="STRING" id="1895771.BGO89_07375"/>
<dbReference type="GO" id="GO:0120159">
    <property type="term" value="F:rRNA pseudouridine synthase activity"/>
    <property type="evidence" value="ECO:0007669"/>
    <property type="project" value="UniProtKB-ARBA"/>
</dbReference>
<gene>
    <name evidence="7" type="ORF">BGO89_07375</name>
</gene>
<reference evidence="7 8" key="1">
    <citation type="submission" date="2016-09" db="EMBL/GenBank/DDBJ databases">
        <title>Genome-resolved meta-omics ties microbial dynamics to process performance in biotechnology for thiocyanate degradation.</title>
        <authorList>
            <person name="Kantor R.S."/>
            <person name="Huddy R.J."/>
            <person name="Iyer R."/>
            <person name="Thomas B.C."/>
            <person name="Brown C.T."/>
            <person name="Anantharaman K."/>
            <person name="Tringe S."/>
            <person name="Hettich R.L."/>
            <person name="Harrison S.T."/>
            <person name="Banfield J.F."/>
        </authorList>
    </citation>
    <scope>NUCLEOTIDE SEQUENCE [LARGE SCALE GENOMIC DNA]</scope>
    <source>
        <strain evidence="7">59-99</strain>
    </source>
</reference>
<dbReference type="PROSITE" id="PS01149">
    <property type="entry name" value="PSI_RSU"/>
    <property type="match status" value="1"/>
</dbReference>
<evidence type="ECO:0000256" key="2">
    <source>
        <dbReference type="ARBA" id="ARBA00023235"/>
    </source>
</evidence>
<dbReference type="InterPro" id="IPR020103">
    <property type="entry name" value="PsdUridine_synth_cat_dom_sf"/>
</dbReference>
<dbReference type="CDD" id="cd00165">
    <property type="entry name" value="S4"/>
    <property type="match status" value="1"/>
</dbReference>
<name>A0A1M3KZ67_9BACT</name>
<dbReference type="FunFam" id="3.10.290.10:FF:000003">
    <property type="entry name" value="Pseudouridine synthase"/>
    <property type="match status" value="1"/>
</dbReference>
<dbReference type="Pfam" id="PF01479">
    <property type="entry name" value="S4"/>
    <property type="match status" value="1"/>
</dbReference>
<comment type="similarity">
    <text evidence="1 4">Belongs to the pseudouridine synthase RsuA family.</text>
</comment>
<dbReference type="InterPro" id="IPR042092">
    <property type="entry name" value="PsdUridine_s_RsuA/RluB/E/F_cat"/>
</dbReference>
<feature type="compositionally biased region" description="Basic residues" evidence="5">
    <location>
        <begin position="1"/>
        <end position="16"/>
    </location>
</feature>
<protein>
    <recommendedName>
        <fullName evidence="4">Pseudouridine synthase</fullName>
        <ecNumber evidence="4">5.4.99.-</ecNumber>
    </recommendedName>
</protein>
<keyword evidence="2 4" id="KW-0413">Isomerase</keyword>
<dbReference type="AlphaFoldDB" id="A0A1M3KZ67"/>
<dbReference type="Pfam" id="PF00849">
    <property type="entry name" value="PseudoU_synth_2"/>
    <property type="match status" value="1"/>
</dbReference>
<accession>A0A1M3KZ67</accession>
<dbReference type="PANTHER" id="PTHR47683:SF2">
    <property type="entry name" value="RNA-BINDING S4 DOMAIN-CONTAINING PROTEIN"/>
    <property type="match status" value="1"/>
</dbReference>
<evidence type="ECO:0000256" key="1">
    <source>
        <dbReference type="ARBA" id="ARBA00008348"/>
    </source>
</evidence>